<keyword evidence="6" id="KW-1185">Reference proteome</keyword>
<gene>
    <name evidence="5" type="ORF">GPA10_33310</name>
</gene>
<accession>A0A6L6X6K4</accession>
<reference evidence="5 6" key="1">
    <citation type="submission" date="2019-11" db="EMBL/GenBank/DDBJ databases">
        <title>Streptomyces typhae sp. nov., a novel endophytic actinomycete isolated from the root of cattail pollen (Typha angustifolia L.).</title>
        <authorList>
            <person name="Peng C."/>
        </authorList>
    </citation>
    <scope>NUCLEOTIDE SEQUENCE [LARGE SCALE GENOMIC DNA]</scope>
    <source>
        <strain evidence="6">p1417</strain>
    </source>
</reference>
<evidence type="ECO:0000313" key="6">
    <source>
        <dbReference type="Proteomes" id="UP000483802"/>
    </source>
</evidence>
<proteinExistence type="predicted"/>
<dbReference type="SMART" id="SM00421">
    <property type="entry name" value="HTH_LUXR"/>
    <property type="match status" value="1"/>
</dbReference>
<dbReference type="EMBL" id="WPNZ01000024">
    <property type="protein sequence ID" value="MVO89503.1"/>
    <property type="molecule type" value="Genomic_DNA"/>
</dbReference>
<evidence type="ECO:0000313" key="5">
    <source>
        <dbReference type="EMBL" id="MVO89503.1"/>
    </source>
</evidence>
<feature type="domain" description="HTH luxR-type" evidence="4">
    <location>
        <begin position="25"/>
        <end position="88"/>
    </location>
</feature>
<name>A0A6L6X6K4_9ACTN</name>
<dbReference type="GO" id="GO:0006355">
    <property type="term" value="P:regulation of DNA-templated transcription"/>
    <property type="evidence" value="ECO:0007669"/>
    <property type="project" value="InterPro"/>
</dbReference>
<dbReference type="Pfam" id="PF00196">
    <property type="entry name" value="GerE"/>
    <property type="match status" value="1"/>
</dbReference>
<dbReference type="GO" id="GO:0003677">
    <property type="term" value="F:DNA binding"/>
    <property type="evidence" value="ECO:0007669"/>
    <property type="project" value="UniProtKB-KW"/>
</dbReference>
<keyword evidence="2" id="KW-0238">DNA-binding</keyword>
<organism evidence="5 6">
    <name type="scientific">Streptomyces typhae</name>
    <dbReference type="NCBI Taxonomy" id="2681492"/>
    <lineage>
        <taxon>Bacteria</taxon>
        <taxon>Bacillati</taxon>
        <taxon>Actinomycetota</taxon>
        <taxon>Actinomycetes</taxon>
        <taxon>Kitasatosporales</taxon>
        <taxon>Streptomycetaceae</taxon>
        <taxon>Streptomyces</taxon>
    </lineage>
</organism>
<dbReference type="InterPro" id="IPR036388">
    <property type="entry name" value="WH-like_DNA-bd_sf"/>
</dbReference>
<evidence type="ECO:0000256" key="2">
    <source>
        <dbReference type="ARBA" id="ARBA00023125"/>
    </source>
</evidence>
<dbReference type="PANTHER" id="PTHR44688:SF16">
    <property type="entry name" value="DNA-BINDING TRANSCRIPTIONAL ACTIVATOR DEVR_DOSR"/>
    <property type="match status" value="1"/>
</dbReference>
<comment type="caution">
    <text evidence="5">The sequence shown here is derived from an EMBL/GenBank/DDBJ whole genome shotgun (WGS) entry which is preliminary data.</text>
</comment>
<dbReference type="PANTHER" id="PTHR44688">
    <property type="entry name" value="DNA-BINDING TRANSCRIPTIONAL ACTIVATOR DEVR_DOSR"/>
    <property type="match status" value="1"/>
</dbReference>
<dbReference type="PRINTS" id="PR00038">
    <property type="entry name" value="HTHLUXR"/>
</dbReference>
<evidence type="ECO:0000256" key="1">
    <source>
        <dbReference type="ARBA" id="ARBA00023015"/>
    </source>
</evidence>
<keyword evidence="3" id="KW-0804">Transcription</keyword>
<evidence type="ECO:0000259" key="4">
    <source>
        <dbReference type="PROSITE" id="PS50043"/>
    </source>
</evidence>
<dbReference type="SUPFAM" id="SSF46894">
    <property type="entry name" value="C-terminal effector domain of the bipartite response regulators"/>
    <property type="match status" value="1"/>
</dbReference>
<keyword evidence="1" id="KW-0805">Transcription regulation</keyword>
<dbReference type="PROSITE" id="PS50043">
    <property type="entry name" value="HTH_LUXR_2"/>
    <property type="match status" value="1"/>
</dbReference>
<dbReference type="Gene3D" id="1.10.10.10">
    <property type="entry name" value="Winged helix-like DNA-binding domain superfamily/Winged helix DNA-binding domain"/>
    <property type="match status" value="1"/>
</dbReference>
<dbReference type="Proteomes" id="UP000483802">
    <property type="component" value="Unassembled WGS sequence"/>
</dbReference>
<evidence type="ECO:0000256" key="3">
    <source>
        <dbReference type="ARBA" id="ARBA00023163"/>
    </source>
</evidence>
<dbReference type="AlphaFoldDB" id="A0A6L6X6K4"/>
<dbReference type="InterPro" id="IPR016032">
    <property type="entry name" value="Sig_transdc_resp-reg_C-effctor"/>
</dbReference>
<dbReference type="CDD" id="cd06170">
    <property type="entry name" value="LuxR_C_like"/>
    <property type="match status" value="1"/>
</dbReference>
<sequence>MGGGGVGGGVVVTLQPAPAADLLPALASWYGISARERTVVEQALRGEAVKQIARRLHLSPHTVNDHLKAIYRKTGVSSREELIACLSC</sequence>
<dbReference type="PROSITE" id="PS00622">
    <property type="entry name" value="HTH_LUXR_1"/>
    <property type="match status" value="1"/>
</dbReference>
<protein>
    <submittedName>
        <fullName evidence="5">LuxR family transcriptional regulator</fullName>
    </submittedName>
</protein>
<dbReference type="InterPro" id="IPR000792">
    <property type="entry name" value="Tscrpt_reg_LuxR_C"/>
</dbReference>